<dbReference type="AlphaFoldDB" id="A0A853ERL7"/>
<evidence type="ECO:0000256" key="4">
    <source>
        <dbReference type="ARBA" id="ARBA00022729"/>
    </source>
</evidence>
<feature type="region of interest" description="Disordered" evidence="6">
    <location>
        <begin position="488"/>
        <end position="507"/>
    </location>
</feature>
<feature type="region of interest" description="Disordered" evidence="6">
    <location>
        <begin position="328"/>
        <end position="457"/>
    </location>
</feature>
<comment type="subcellular location">
    <subcellularLocation>
        <location evidence="1">Secreted</location>
        <location evidence="1">Cell wall</location>
        <topology evidence="1">Peptidoglycan-anchor</topology>
    </subcellularLocation>
</comment>
<dbReference type="InterPro" id="IPR011252">
    <property type="entry name" value="Fibrogen-bd_dom1"/>
</dbReference>
<evidence type="ECO:0000313" key="9">
    <source>
        <dbReference type="EMBL" id="NYS92382.1"/>
    </source>
</evidence>
<feature type="compositionally biased region" description="Pro residues" evidence="6">
    <location>
        <begin position="338"/>
        <end position="393"/>
    </location>
</feature>
<comment type="caution">
    <text evidence="9">The sequence shown here is derived from an EMBL/GenBank/DDBJ whole genome shotgun (WGS) entry which is preliminary data.</text>
</comment>
<gene>
    <name evidence="9" type="ORF">HZZ10_02395</name>
</gene>
<evidence type="ECO:0000256" key="2">
    <source>
        <dbReference type="ARBA" id="ARBA00022512"/>
    </source>
</evidence>
<dbReference type="SUPFAM" id="SSF49401">
    <property type="entry name" value="Bacterial adhesins"/>
    <property type="match status" value="1"/>
</dbReference>
<dbReference type="InterPro" id="IPR008966">
    <property type="entry name" value="Adhesion_dom_sf"/>
</dbReference>
<dbReference type="RefSeq" id="WP_179912255.1">
    <property type="nucleotide sequence ID" value="NZ_JACBYE010000003.1"/>
</dbReference>
<dbReference type="EMBL" id="JACBYE010000003">
    <property type="protein sequence ID" value="NYS92382.1"/>
    <property type="molecule type" value="Genomic_DNA"/>
</dbReference>
<keyword evidence="2" id="KW-0134">Cell wall</keyword>
<keyword evidence="5" id="KW-0572">Peptidoglycan-anchor</keyword>
<organism evidence="9 10">
    <name type="scientific">Sanguibacter inulinus</name>
    <dbReference type="NCBI Taxonomy" id="60922"/>
    <lineage>
        <taxon>Bacteria</taxon>
        <taxon>Bacillati</taxon>
        <taxon>Actinomycetota</taxon>
        <taxon>Actinomycetes</taxon>
        <taxon>Micrococcales</taxon>
        <taxon>Sanguibacteraceae</taxon>
        <taxon>Sanguibacter</taxon>
    </lineage>
</organism>
<dbReference type="Pfam" id="PF17961">
    <property type="entry name" value="Big_8"/>
    <property type="match status" value="1"/>
</dbReference>
<evidence type="ECO:0000259" key="8">
    <source>
        <dbReference type="Pfam" id="PF17961"/>
    </source>
</evidence>
<evidence type="ECO:0000256" key="7">
    <source>
        <dbReference type="SAM" id="SignalP"/>
    </source>
</evidence>
<feature type="domain" description="SDR-like Ig" evidence="8">
    <location>
        <begin position="64"/>
        <end position="147"/>
    </location>
</feature>
<reference evidence="9 10" key="1">
    <citation type="submission" date="2020-07" db="EMBL/GenBank/DDBJ databases">
        <title>MOT database genomes.</title>
        <authorList>
            <person name="Joseph S."/>
            <person name="Aduse-Opoku J."/>
            <person name="Hashim A."/>
            <person name="Wade W."/>
            <person name="Curtis M."/>
        </authorList>
    </citation>
    <scope>NUCLEOTIDE SEQUENCE [LARGE SCALE GENOMIC DNA]</scope>
    <source>
        <strain evidence="9 10">DSM 100099</strain>
    </source>
</reference>
<dbReference type="Gene3D" id="2.60.40.1280">
    <property type="match status" value="1"/>
</dbReference>
<evidence type="ECO:0000256" key="3">
    <source>
        <dbReference type="ARBA" id="ARBA00022525"/>
    </source>
</evidence>
<keyword evidence="10" id="KW-1185">Reference proteome</keyword>
<accession>A0A853ERL7</accession>
<feature type="compositionally biased region" description="Basic residues" evidence="6">
    <location>
        <begin position="491"/>
        <end position="507"/>
    </location>
</feature>
<evidence type="ECO:0000256" key="1">
    <source>
        <dbReference type="ARBA" id="ARBA00004168"/>
    </source>
</evidence>
<evidence type="ECO:0000313" key="10">
    <source>
        <dbReference type="Proteomes" id="UP000561011"/>
    </source>
</evidence>
<keyword evidence="4 7" id="KW-0732">Signal</keyword>
<dbReference type="GO" id="GO:0007155">
    <property type="term" value="P:cell adhesion"/>
    <property type="evidence" value="ECO:0007669"/>
    <property type="project" value="InterPro"/>
</dbReference>
<proteinExistence type="predicted"/>
<evidence type="ECO:0000256" key="6">
    <source>
        <dbReference type="SAM" id="MobiDB-lite"/>
    </source>
</evidence>
<keyword evidence="3" id="KW-0964">Secreted</keyword>
<dbReference type="Proteomes" id="UP000561011">
    <property type="component" value="Unassembled WGS sequence"/>
</dbReference>
<feature type="compositionally biased region" description="Low complexity" evidence="6">
    <location>
        <begin position="439"/>
        <end position="455"/>
    </location>
</feature>
<protein>
    <recommendedName>
        <fullName evidence="8">SDR-like Ig domain-containing protein</fullName>
    </recommendedName>
</protein>
<evidence type="ECO:0000256" key="5">
    <source>
        <dbReference type="ARBA" id="ARBA00023088"/>
    </source>
</evidence>
<dbReference type="InterPro" id="IPR041171">
    <property type="entry name" value="SDR_Ig"/>
</dbReference>
<feature type="signal peptide" evidence="7">
    <location>
        <begin position="1"/>
        <end position="47"/>
    </location>
</feature>
<feature type="chain" id="PRO_5032780395" description="SDR-like Ig domain-containing protein" evidence="7">
    <location>
        <begin position="48"/>
        <end position="507"/>
    </location>
</feature>
<sequence length="507" mass="51728">MSRSPNPRRRPQPRVRRPRISARGAAVLCLTSLSLGPAVLSAPPAVAAELTSAVTSAALASTTFWAWEAVRLDVAWAVPDGARGGDTFTISLPDELRPFSTVGFDLLSPDGDRVASAVWEGRTAVVTLSDYVDERSGVTGHVFFDVAWHGARFGTAPQQRVLDLAGTPVPVTMLGDAEDVVPDGYAGTWGFWQHPDQGTTQTQSAAGWEIRLPSRAEGFDGPVTVTESLDPGQVLDCDSFSLSGQVGAGRGTPVYSVLESAPERVLAFECDPSGFTLTLDEIRPGEIMVGRFGGDLVELGREPSSTVTISHADGTQVLTARLVRTVSGGAGSGVGTPAPVPVPGPTPAPEPAPDPVPSPAPAPAPAPGPDPTRPTEPAPESPSDPPTPQPSGPAAPDDSPAVPGPPREPGGQDQTTSVLRPGPFDAGAGGGSAAPRQHSATATDVSSTSAPSDAAVESRALAVTGPGSAPAVAASVGALLTAGATLLRAARTTRRPLTRPAHSRRSG</sequence>
<name>A0A853ERL7_9MICO</name>